<dbReference type="AlphaFoldDB" id="A0A314YJZ1"/>
<dbReference type="GO" id="GO:0051301">
    <property type="term" value="P:cell division"/>
    <property type="evidence" value="ECO:0007669"/>
    <property type="project" value="UniProtKB-KW"/>
</dbReference>
<comment type="caution">
    <text evidence="7">The sequence shown here is derived from an EMBL/GenBank/DDBJ whole genome shotgun (WGS) entry which is preliminary data.</text>
</comment>
<proteinExistence type="inferred from homology"/>
<sequence>MTAPTTMCFLRRFCFVAQQTSEVPSLQLQCLAFYIAELSLLEYSMLCYAPSLIAASAAFLAKYILSPSKKPWNSTLRHYTLYQAADFSDLPAVREKYCQHKYKFVAKKYCPPSIPTEFFQDLNN</sequence>
<evidence type="ECO:0000256" key="1">
    <source>
        <dbReference type="ARBA" id="ARBA00006955"/>
    </source>
</evidence>
<keyword evidence="3" id="KW-0195">Cyclin</keyword>
<dbReference type="STRING" id="2094558.A0A314YJZ1"/>
<dbReference type="SUPFAM" id="SSF47954">
    <property type="entry name" value="Cyclin-like"/>
    <property type="match status" value="1"/>
</dbReference>
<organism evidence="7 8">
    <name type="scientific">Prunus yedoensis var. nudiflora</name>
    <dbReference type="NCBI Taxonomy" id="2094558"/>
    <lineage>
        <taxon>Eukaryota</taxon>
        <taxon>Viridiplantae</taxon>
        <taxon>Streptophyta</taxon>
        <taxon>Embryophyta</taxon>
        <taxon>Tracheophyta</taxon>
        <taxon>Spermatophyta</taxon>
        <taxon>Magnoliopsida</taxon>
        <taxon>eudicotyledons</taxon>
        <taxon>Gunneridae</taxon>
        <taxon>Pentapetalae</taxon>
        <taxon>rosids</taxon>
        <taxon>fabids</taxon>
        <taxon>Rosales</taxon>
        <taxon>Rosaceae</taxon>
        <taxon>Amygdaloideae</taxon>
        <taxon>Amygdaleae</taxon>
        <taxon>Prunus</taxon>
    </lineage>
</organism>
<dbReference type="Proteomes" id="UP000250321">
    <property type="component" value="Unassembled WGS sequence"/>
</dbReference>
<gene>
    <name evidence="7" type="ORF">Pyn_02955</name>
</gene>
<dbReference type="OrthoDB" id="1686769at2759"/>
<evidence type="ECO:0000256" key="4">
    <source>
        <dbReference type="ARBA" id="ARBA00023306"/>
    </source>
</evidence>
<dbReference type="Gene3D" id="1.10.472.10">
    <property type="entry name" value="Cyclin-like"/>
    <property type="match status" value="1"/>
</dbReference>
<dbReference type="FunFam" id="1.10.472.10:FF:000013">
    <property type="entry name" value="Cyclin A1"/>
    <property type="match status" value="1"/>
</dbReference>
<evidence type="ECO:0000259" key="5">
    <source>
        <dbReference type="SMART" id="SM00385"/>
    </source>
</evidence>
<dbReference type="EMBL" id="PJQY01001198">
    <property type="protein sequence ID" value="PQQ04754.1"/>
    <property type="molecule type" value="Genomic_DNA"/>
</dbReference>
<keyword evidence="4" id="KW-0131">Cell cycle</keyword>
<feature type="domain" description="Cyclin-like" evidence="5">
    <location>
        <begin position="8"/>
        <end position="98"/>
    </location>
</feature>
<dbReference type="SMART" id="SM01332">
    <property type="entry name" value="Cyclin_C"/>
    <property type="match status" value="1"/>
</dbReference>
<keyword evidence="2" id="KW-0132">Cell division</keyword>
<feature type="domain" description="Cyclin C-terminal" evidence="6">
    <location>
        <begin position="4"/>
        <end position="111"/>
    </location>
</feature>
<dbReference type="InterPro" id="IPR004367">
    <property type="entry name" value="Cyclin_C-dom"/>
</dbReference>
<reference evidence="7 8" key="1">
    <citation type="submission" date="2018-02" db="EMBL/GenBank/DDBJ databases">
        <title>Draft genome of wild Prunus yedoensis var. nudiflora.</title>
        <authorList>
            <person name="Baek S."/>
            <person name="Kim J.-H."/>
            <person name="Choi K."/>
            <person name="Kim G.-B."/>
            <person name="Cho A."/>
            <person name="Jang H."/>
            <person name="Shin C.-H."/>
            <person name="Yu H.-J."/>
            <person name="Mun J.-H."/>
        </authorList>
    </citation>
    <scope>NUCLEOTIDE SEQUENCE [LARGE SCALE GENOMIC DNA]</scope>
    <source>
        <strain evidence="8">cv. Jeju island</strain>
        <tissue evidence="7">Leaf</tissue>
    </source>
</reference>
<evidence type="ECO:0000256" key="2">
    <source>
        <dbReference type="ARBA" id="ARBA00022618"/>
    </source>
</evidence>
<evidence type="ECO:0000313" key="7">
    <source>
        <dbReference type="EMBL" id="PQQ04754.1"/>
    </source>
</evidence>
<dbReference type="SMART" id="SM00385">
    <property type="entry name" value="CYCLIN"/>
    <property type="match status" value="1"/>
</dbReference>
<comment type="similarity">
    <text evidence="1">Belongs to the cyclin family. Cyclin AB subfamily.</text>
</comment>
<dbReference type="InterPro" id="IPR013763">
    <property type="entry name" value="Cyclin-like_dom"/>
</dbReference>
<evidence type="ECO:0000313" key="8">
    <source>
        <dbReference type="Proteomes" id="UP000250321"/>
    </source>
</evidence>
<dbReference type="Pfam" id="PF02984">
    <property type="entry name" value="Cyclin_C"/>
    <property type="match status" value="1"/>
</dbReference>
<evidence type="ECO:0000259" key="6">
    <source>
        <dbReference type="SMART" id="SM01332"/>
    </source>
</evidence>
<protein>
    <submittedName>
        <fullName evidence="7">Uncharacterized protein</fullName>
    </submittedName>
</protein>
<accession>A0A314YJZ1</accession>
<evidence type="ECO:0000256" key="3">
    <source>
        <dbReference type="ARBA" id="ARBA00023127"/>
    </source>
</evidence>
<name>A0A314YJZ1_PRUYE</name>
<keyword evidence="8" id="KW-1185">Reference proteome</keyword>
<dbReference type="InterPro" id="IPR036915">
    <property type="entry name" value="Cyclin-like_sf"/>
</dbReference>